<comment type="catalytic activity">
    <reaction evidence="9">
        <text>ATP + H2O = ADP + phosphate + H(+)</text>
        <dbReference type="Rhea" id="RHEA:13065"/>
        <dbReference type="ChEBI" id="CHEBI:15377"/>
        <dbReference type="ChEBI" id="CHEBI:15378"/>
        <dbReference type="ChEBI" id="CHEBI:30616"/>
        <dbReference type="ChEBI" id="CHEBI:43474"/>
        <dbReference type="ChEBI" id="CHEBI:456216"/>
    </reaction>
</comment>
<reference evidence="12" key="1">
    <citation type="submission" date="2014-07" db="EMBL/GenBank/DDBJ databases">
        <authorList>
            <person name="Hornung V.Bastian."/>
        </authorList>
    </citation>
    <scope>NUCLEOTIDE SEQUENCE</scope>
    <source>
        <strain evidence="12">PCE-S</strain>
    </source>
</reference>
<keyword evidence="6 9" id="KW-0238">DNA-binding</keyword>
<feature type="binding site" evidence="9">
    <location>
        <position position="65"/>
    </location>
    <ligand>
        <name>ATP</name>
        <dbReference type="ChEBI" id="CHEBI:30616"/>
    </ligand>
</feature>
<evidence type="ECO:0000256" key="4">
    <source>
        <dbReference type="ARBA" id="ARBA00022801"/>
    </source>
</evidence>
<dbReference type="InterPro" id="IPR004605">
    <property type="entry name" value="DNA_helicase_Holl-junc_RuvB"/>
</dbReference>
<dbReference type="GO" id="GO:0006310">
    <property type="term" value="P:DNA recombination"/>
    <property type="evidence" value="ECO:0007669"/>
    <property type="project" value="UniProtKB-UniRule"/>
</dbReference>
<comment type="subunit">
    <text evidence="9">Homohexamer. Forms an RuvA(8)-RuvB(12)-Holliday junction (HJ) complex. HJ DNA is sandwiched between 2 RuvA tetramers; dsDNA enters through RuvA and exits via RuvB. An RuvB hexamer assembles on each DNA strand where it exits the tetramer. Each RuvB hexamer is contacted by two RuvA subunits (via domain III) on 2 adjacent RuvB subunits; this complex drives branch migration. In the full resolvosome a probable DNA-RuvA(4)-RuvB(12)-RuvC(2) complex forms which resolves the HJ.</text>
</comment>
<comment type="domain">
    <text evidence="9">Has 3 domains, the large (RuvB-L) and small ATPase (RuvB-S) domains and the C-terminal head (RuvB-H) domain. The head domain binds DNA, while the ATPase domains jointly bind ATP, ADP or are empty depending on the state of the subunit in the translocation cycle. During a single DNA translocation step the structure of each domain remains the same, but their relative positions change.</text>
</comment>
<evidence type="ECO:0000256" key="10">
    <source>
        <dbReference type="SAM" id="MobiDB-lite"/>
    </source>
</evidence>
<evidence type="ECO:0000256" key="6">
    <source>
        <dbReference type="ARBA" id="ARBA00023125"/>
    </source>
</evidence>
<evidence type="ECO:0000313" key="13">
    <source>
        <dbReference type="EMBL" id="KTE89705.1"/>
    </source>
</evidence>
<proteinExistence type="inferred from homology"/>
<dbReference type="AlphaFoldDB" id="A0A098B109"/>
<dbReference type="Gene3D" id="1.10.10.10">
    <property type="entry name" value="Winged helix-like DNA-binding domain superfamily/Winged helix DNA-binding domain"/>
    <property type="match status" value="1"/>
</dbReference>
<keyword evidence="8 9" id="KW-0234">DNA repair</keyword>
<dbReference type="GO" id="GO:0005524">
    <property type="term" value="F:ATP binding"/>
    <property type="evidence" value="ECO:0007669"/>
    <property type="project" value="UniProtKB-UniRule"/>
</dbReference>
<evidence type="ECO:0000256" key="8">
    <source>
        <dbReference type="ARBA" id="ARBA00023204"/>
    </source>
</evidence>
<reference evidence="13 14" key="2">
    <citation type="submission" date="2015-12" db="EMBL/GenBank/DDBJ databases">
        <title>Draft Genome Sequence of Desulfitobacterium hafniense Strain DH, a Sulfate-reducing Bacterium Isolated from Paddy Soils.</title>
        <authorList>
            <person name="Bao P."/>
            <person name="Zhang X."/>
            <person name="Li G."/>
        </authorList>
    </citation>
    <scope>NUCLEOTIDE SEQUENCE [LARGE SCALE GENOMIC DNA]</scope>
    <source>
        <strain evidence="13 14">DH</strain>
    </source>
</reference>
<dbReference type="InterPro" id="IPR008824">
    <property type="entry name" value="RuvB-like_N"/>
</dbReference>
<comment type="function">
    <text evidence="9">The RuvA-RuvB-RuvC complex processes Holliday junction (HJ) DNA during genetic recombination and DNA repair, while the RuvA-RuvB complex plays an important role in the rescue of blocked DNA replication forks via replication fork reversal (RFR). RuvA specifically binds to HJ cruciform DNA, conferring on it an open structure. The RuvB hexamer acts as an ATP-dependent pump, pulling dsDNA into and through the RuvAB complex. RuvB forms 2 homohexamers on either side of HJ DNA bound by 1 or 2 RuvA tetramers; 4 subunits per hexamer contact DNA at a time. Coordinated motions by a converter formed by DNA-disengaged RuvB subunits stimulates ATP hydrolysis and nucleotide exchange. Immobilization of the converter enables RuvB to convert the ATP-contained energy into a lever motion, pulling 2 nucleotides of DNA out of the RuvA tetramer per ATP hydrolyzed, thus driving DNA branch migration. The RuvB motors rotate together with the DNA substrate, which together with the progressing nucleotide cycle form the mechanistic basis for DNA recombination by continuous HJ branch migration. Branch migration allows RuvC to scan DNA until it finds its consensus sequence, where it cleaves and resolves cruciform DNA.</text>
</comment>
<feature type="region of interest" description="Head domain (RuvB-H)" evidence="9">
    <location>
        <begin position="255"/>
        <end position="348"/>
    </location>
</feature>
<dbReference type="InterPro" id="IPR008823">
    <property type="entry name" value="RuvB_wg_C"/>
</dbReference>
<dbReference type="Proteomes" id="UP000054623">
    <property type="component" value="Unassembled WGS sequence"/>
</dbReference>
<dbReference type="HAMAP" id="MF_00016">
    <property type="entry name" value="DNA_HJ_migration_RuvB"/>
    <property type="match status" value="1"/>
</dbReference>
<evidence type="ECO:0000256" key="3">
    <source>
        <dbReference type="ARBA" id="ARBA00022763"/>
    </source>
</evidence>
<accession>A0A098B109</accession>
<dbReference type="GO" id="GO:0009378">
    <property type="term" value="F:four-way junction helicase activity"/>
    <property type="evidence" value="ECO:0007669"/>
    <property type="project" value="InterPro"/>
</dbReference>
<dbReference type="CDD" id="cd00009">
    <property type="entry name" value="AAA"/>
    <property type="match status" value="1"/>
</dbReference>
<dbReference type="InterPro" id="IPR036390">
    <property type="entry name" value="WH_DNA-bd_sf"/>
</dbReference>
<name>A0A098B109_DESHA</name>
<dbReference type="Gene3D" id="1.10.8.60">
    <property type="match status" value="1"/>
</dbReference>
<feature type="binding site" evidence="9">
    <location>
        <position position="66"/>
    </location>
    <ligand>
        <name>Mg(2+)</name>
        <dbReference type="ChEBI" id="CHEBI:18420"/>
    </ligand>
</feature>
<dbReference type="RefSeq" id="WP_005810736.1">
    <property type="nucleotide sequence ID" value="NZ_CABKQQ010000029.1"/>
</dbReference>
<dbReference type="InterPro" id="IPR036388">
    <property type="entry name" value="WH-like_DNA-bd_sf"/>
</dbReference>
<feature type="region of interest" description="Disordered" evidence="10">
    <location>
        <begin position="329"/>
        <end position="348"/>
    </location>
</feature>
<evidence type="ECO:0000256" key="7">
    <source>
        <dbReference type="ARBA" id="ARBA00023172"/>
    </source>
</evidence>
<comment type="similarity">
    <text evidence="9">Belongs to the RuvB family.</text>
</comment>
<evidence type="ECO:0000259" key="11">
    <source>
        <dbReference type="SMART" id="SM00382"/>
    </source>
</evidence>
<feature type="binding site" evidence="9">
    <location>
        <position position="66"/>
    </location>
    <ligand>
        <name>ATP</name>
        <dbReference type="ChEBI" id="CHEBI:30616"/>
    </ligand>
</feature>
<keyword evidence="7 9" id="KW-0233">DNA recombination</keyword>
<protein>
    <recommendedName>
        <fullName evidence="9">Holliday junction branch migration complex subunit RuvB</fullName>
        <ecNumber evidence="9">3.6.4.-</ecNumber>
    </recommendedName>
</protein>
<gene>
    <name evidence="9" type="primary">ruvB</name>
    <name evidence="13" type="ORF">AT727_10150</name>
    <name evidence="12" type="ORF">DPCES_2672</name>
</gene>
<dbReference type="SUPFAM" id="SSF46785">
    <property type="entry name" value="Winged helix' DNA-binding domain"/>
    <property type="match status" value="1"/>
</dbReference>
<dbReference type="InterPro" id="IPR003593">
    <property type="entry name" value="AAA+_ATPase"/>
</dbReference>
<evidence type="ECO:0000256" key="5">
    <source>
        <dbReference type="ARBA" id="ARBA00022840"/>
    </source>
</evidence>
<dbReference type="OMA" id="IHRMSRP"/>
<feature type="binding site" evidence="9">
    <location>
        <position position="67"/>
    </location>
    <ligand>
        <name>ATP</name>
        <dbReference type="ChEBI" id="CHEBI:30616"/>
    </ligand>
</feature>
<dbReference type="OrthoDB" id="9804478at2"/>
<dbReference type="InterPro" id="IPR027417">
    <property type="entry name" value="P-loop_NTPase"/>
</dbReference>
<dbReference type="GO" id="GO:0005737">
    <property type="term" value="C:cytoplasm"/>
    <property type="evidence" value="ECO:0007669"/>
    <property type="project" value="UniProtKB-SubCell"/>
</dbReference>
<keyword evidence="3 9" id="KW-0227">DNA damage</keyword>
<evidence type="ECO:0000256" key="1">
    <source>
        <dbReference type="ARBA" id="ARBA00022490"/>
    </source>
</evidence>
<evidence type="ECO:0000256" key="9">
    <source>
        <dbReference type="HAMAP-Rule" id="MF_00016"/>
    </source>
</evidence>
<dbReference type="PANTHER" id="PTHR42848:SF1">
    <property type="entry name" value="HOLLIDAY JUNCTION BRANCH MIGRATION COMPLEX SUBUNIT RUVB"/>
    <property type="match status" value="1"/>
</dbReference>
<feature type="binding site" evidence="9">
    <location>
        <position position="62"/>
    </location>
    <ligand>
        <name>ATP</name>
        <dbReference type="ChEBI" id="CHEBI:30616"/>
    </ligand>
</feature>
<feature type="binding site" evidence="9">
    <location>
        <position position="181"/>
    </location>
    <ligand>
        <name>ATP</name>
        <dbReference type="ChEBI" id="CHEBI:30616"/>
    </ligand>
</feature>
<comment type="subcellular location">
    <subcellularLocation>
        <location evidence="9">Cytoplasm</location>
    </subcellularLocation>
</comment>
<keyword evidence="1 9" id="KW-0963">Cytoplasm</keyword>
<feature type="binding site" evidence="9">
    <location>
        <position position="171"/>
    </location>
    <ligand>
        <name>ATP</name>
        <dbReference type="ChEBI" id="CHEBI:30616"/>
    </ligand>
</feature>
<dbReference type="GO" id="GO:0016787">
    <property type="term" value="F:hydrolase activity"/>
    <property type="evidence" value="ECO:0007669"/>
    <property type="project" value="UniProtKB-KW"/>
</dbReference>
<feature type="region of interest" description="Small ATPAse domain (RuvB-S)" evidence="9">
    <location>
        <begin position="182"/>
        <end position="252"/>
    </location>
</feature>
<evidence type="ECO:0000256" key="2">
    <source>
        <dbReference type="ARBA" id="ARBA00022741"/>
    </source>
</evidence>
<organism evidence="12">
    <name type="scientific">Desulfitobacterium hafniense</name>
    <name type="common">Desulfitobacterium frappieri</name>
    <dbReference type="NCBI Taxonomy" id="49338"/>
    <lineage>
        <taxon>Bacteria</taxon>
        <taxon>Bacillati</taxon>
        <taxon>Bacillota</taxon>
        <taxon>Clostridia</taxon>
        <taxon>Eubacteriales</taxon>
        <taxon>Desulfitobacteriaceae</taxon>
        <taxon>Desulfitobacterium</taxon>
    </lineage>
</organism>
<dbReference type="GO" id="GO:0000400">
    <property type="term" value="F:four-way junction DNA binding"/>
    <property type="evidence" value="ECO:0007669"/>
    <property type="project" value="UniProtKB-UniRule"/>
</dbReference>
<dbReference type="EMBL" id="LK996017">
    <property type="protein sequence ID" value="CDX02559.1"/>
    <property type="molecule type" value="Genomic_DNA"/>
</dbReference>
<dbReference type="NCBIfam" id="NF000868">
    <property type="entry name" value="PRK00080.1"/>
    <property type="match status" value="1"/>
</dbReference>
<dbReference type="NCBIfam" id="TIGR00635">
    <property type="entry name" value="ruvB"/>
    <property type="match status" value="1"/>
</dbReference>
<dbReference type="PATRIC" id="fig|49338.4.peg.2870"/>
<dbReference type="Pfam" id="PF05491">
    <property type="entry name" value="WHD_RuvB"/>
    <property type="match status" value="1"/>
</dbReference>
<keyword evidence="2 9" id="KW-0547">Nucleotide-binding</keyword>
<feature type="domain" description="AAA+ ATPase" evidence="11">
    <location>
        <begin position="51"/>
        <end position="179"/>
    </location>
</feature>
<dbReference type="EMBL" id="LOCK01000061">
    <property type="protein sequence ID" value="KTE89705.1"/>
    <property type="molecule type" value="Genomic_DNA"/>
</dbReference>
<dbReference type="Gene3D" id="3.40.50.300">
    <property type="entry name" value="P-loop containing nucleotide triphosphate hydrolases"/>
    <property type="match status" value="1"/>
</dbReference>
<dbReference type="GO" id="GO:0048476">
    <property type="term" value="C:Holliday junction resolvase complex"/>
    <property type="evidence" value="ECO:0007669"/>
    <property type="project" value="UniProtKB-UniRule"/>
</dbReference>
<dbReference type="InterPro" id="IPR041445">
    <property type="entry name" value="AAA_lid_4"/>
</dbReference>
<dbReference type="GO" id="GO:0006281">
    <property type="term" value="P:DNA repair"/>
    <property type="evidence" value="ECO:0007669"/>
    <property type="project" value="UniProtKB-UniRule"/>
</dbReference>
<evidence type="ECO:0000313" key="14">
    <source>
        <dbReference type="Proteomes" id="UP000054623"/>
    </source>
</evidence>
<dbReference type="SUPFAM" id="SSF52540">
    <property type="entry name" value="P-loop containing nucleoside triphosphate hydrolases"/>
    <property type="match status" value="1"/>
</dbReference>
<sequence>MEERMITPQQLPGDQEGEVLRPHRLADYIGQTKVKDNLQIFIQAALARGEALDHVLLYGPPGLGKTTLANIIATEMEVNIRTTSGPAIERPGDLAAILTSLEPRDVLFIDEIHRLSRTTEEILYSAMEDGCLDIVIGKGPSARSIRLTLPPFTLVGATTRAGQLASPLRDRFGVISRLEFYEVEDLIRIITRAAGILNLQITLEGASEIARRSRGTPRVANRLLKRVRDYAQVWEDGRVTQELAGKSLDRLEVDPAGLDRIDQKCLLTIIQMFAGGPVGLETLSATIGEEAETIEDVVEPYLLQQGFIQRTPRGRVATVRAYQHLNIPVNSSHQEGGQGDSLFDAAED</sequence>
<keyword evidence="5 9" id="KW-0067">ATP-binding</keyword>
<dbReference type="SMART" id="SM00382">
    <property type="entry name" value="AAA"/>
    <property type="match status" value="1"/>
</dbReference>
<feature type="binding site" evidence="9">
    <location>
        <position position="315"/>
    </location>
    <ligand>
        <name>DNA</name>
        <dbReference type="ChEBI" id="CHEBI:16991"/>
    </ligand>
</feature>
<feature type="binding site" evidence="9">
    <location>
        <position position="310"/>
    </location>
    <ligand>
        <name>DNA</name>
        <dbReference type="ChEBI" id="CHEBI:16991"/>
    </ligand>
</feature>
<dbReference type="SMR" id="A0A098B109"/>
<comment type="caution">
    <text evidence="9">Lacks conserved residue(s) required for the propagation of feature annotation.</text>
</comment>
<feature type="binding site" evidence="9">
    <location>
        <position position="218"/>
    </location>
    <ligand>
        <name>ATP</name>
        <dbReference type="ChEBI" id="CHEBI:30616"/>
    </ligand>
</feature>
<dbReference type="Pfam" id="PF05496">
    <property type="entry name" value="RuvB_N"/>
    <property type="match status" value="1"/>
</dbReference>
<keyword evidence="12" id="KW-0347">Helicase</keyword>
<feature type="binding site" evidence="9">
    <location>
        <position position="21"/>
    </location>
    <ligand>
        <name>ATP</name>
        <dbReference type="ChEBI" id="CHEBI:30616"/>
    </ligand>
</feature>
<dbReference type="EC" id="3.6.4.-" evidence="9"/>
<keyword evidence="4 9" id="KW-0378">Hydrolase</keyword>
<dbReference type="PANTHER" id="PTHR42848">
    <property type="match status" value="1"/>
</dbReference>
<feature type="binding site" evidence="9">
    <location>
        <position position="20"/>
    </location>
    <ligand>
        <name>ATP</name>
        <dbReference type="ChEBI" id="CHEBI:30616"/>
    </ligand>
</feature>
<evidence type="ECO:0000313" key="12">
    <source>
        <dbReference type="EMBL" id="CDX02559.1"/>
    </source>
</evidence>
<dbReference type="Pfam" id="PF17864">
    <property type="entry name" value="AAA_lid_4"/>
    <property type="match status" value="1"/>
</dbReference>